<feature type="domain" description="YMC020W-like alpha/beta hydrolase" evidence="2">
    <location>
        <begin position="480"/>
        <end position="831"/>
    </location>
</feature>
<comment type="caution">
    <text evidence="3">The sequence shown here is derived from an EMBL/GenBank/DDBJ whole genome shotgun (WGS) entry which is preliminary data.</text>
</comment>
<feature type="compositionally biased region" description="Low complexity" evidence="1">
    <location>
        <begin position="311"/>
        <end position="343"/>
    </location>
</feature>
<evidence type="ECO:0000313" key="4">
    <source>
        <dbReference type="Proteomes" id="UP001276659"/>
    </source>
</evidence>
<gene>
    <name evidence="3" type="ORF">OEA41_010181</name>
</gene>
<evidence type="ECO:0000256" key="1">
    <source>
        <dbReference type="SAM" id="MobiDB-lite"/>
    </source>
</evidence>
<feature type="compositionally biased region" description="Polar residues" evidence="1">
    <location>
        <begin position="245"/>
        <end position="257"/>
    </location>
</feature>
<feature type="compositionally biased region" description="Low complexity" evidence="1">
    <location>
        <begin position="21"/>
        <end position="40"/>
    </location>
</feature>
<keyword evidence="4" id="KW-1185">Reference proteome</keyword>
<dbReference type="InterPro" id="IPR058933">
    <property type="entry name" value="YMC020W-like_ab_hydrolase"/>
</dbReference>
<feature type="compositionally biased region" description="Polar residues" evidence="1">
    <location>
        <begin position="145"/>
        <end position="161"/>
    </location>
</feature>
<name>A0AAD9YW29_9LECA</name>
<sequence length="872" mass="93719">MSPRKKAKPNPKAEADKETKSQPVSVPQPQQPEPQLQETAPYPPPEAAQPAESESAGSGKPNNDGASTPRSSKSWLGGTWPRGNKANPVTQVARESISAAGGAASEAVASARANTPQLPTTPLKNPAVYLSRGMGSSSRSLPLAATTTKLNITSNDKSPANSPAKEGQASEIEGEPQPEPKSQSDAKPASGEEKVEGAPPQEQASVKDGAGPGSKLEPPDGAKATNDSTSWLNWFSRAETEKADSTTGLQAGNNDETVGNAAKSRPHSTMLQAPQESPPSPIQRRNSEPNPVSPKAQEEPPSRSWLSLWGNATTQTTTTSSASATDVATNVSNDSSQPQSQSQKLNETKPDPVSTPRPPPEPADAARSYGWAFWSRDQSKSDDGKNASENNIGELAQAGSPSQSKPENAVVDETRGVPNKVGKRQRPQPLDAPEDLKKPRDANGDIKKAIAPEAAAVATKPKPTTDTGSKAKRMPENLLLPAFKRTYQTVGRPGLIQQLSRLLQLGSQSDPKHVDLVQNPPRIKRALAIGVHGYFPAPLIRSVLGQPTGTSIRFANSAASAIQKWSQNQGYSCEIEKVALEGEGKIAERIDLLWKLILNWIDKIQKADFVMIACHSQGVPVAMMLVAKLIAFGCVNSAKIGVCAMAGVNLGPFADYKSRWISGSAGELFDFARPDSQVSKDYEAALDVALRFGVKIVYVGSIDDQLVSLESSTFGTVSHPYIYRAVFVDGRVHAPDFLTHLVGFALKLRNLGISDHGLIRELSTPLAGSLYGGEGHSRIYDDEAVYYLAVEHALETTSVGNMDVQFQRDSLTTTQNPYILPFAMRGLLEEDYVRTELYDEITELIKQFDDWKPSSKVLKDVKFRLEGVRSKL</sequence>
<dbReference type="Proteomes" id="UP001276659">
    <property type="component" value="Unassembled WGS sequence"/>
</dbReference>
<dbReference type="Pfam" id="PF26147">
    <property type="entry name" value="AB_HYDROLASE_YMC0-YMC35"/>
    <property type="match status" value="1"/>
</dbReference>
<feature type="compositionally biased region" description="Polar residues" evidence="1">
    <location>
        <begin position="114"/>
        <end position="123"/>
    </location>
</feature>
<feature type="compositionally biased region" description="Low complexity" evidence="1">
    <location>
        <begin position="48"/>
        <end position="58"/>
    </location>
</feature>
<feature type="compositionally biased region" description="Low complexity" evidence="1">
    <location>
        <begin position="93"/>
        <end position="113"/>
    </location>
</feature>
<dbReference type="EMBL" id="JASNWA010000011">
    <property type="protein sequence ID" value="KAK3167056.1"/>
    <property type="molecule type" value="Genomic_DNA"/>
</dbReference>
<proteinExistence type="predicted"/>
<feature type="compositionally biased region" description="Low complexity" evidence="1">
    <location>
        <begin position="130"/>
        <end position="141"/>
    </location>
</feature>
<dbReference type="PANTHER" id="PTHR47349">
    <property type="entry name" value="CHROMOSOME 8, WHOLE GENOME SHOTGUN SEQUENCE"/>
    <property type="match status" value="1"/>
</dbReference>
<feature type="compositionally biased region" description="Basic and acidic residues" evidence="1">
    <location>
        <begin position="11"/>
        <end position="20"/>
    </location>
</feature>
<organism evidence="3 4">
    <name type="scientific">Lepraria neglecta</name>
    <dbReference type="NCBI Taxonomy" id="209136"/>
    <lineage>
        <taxon>Eukaryota</taxon>
        <taxon>Fungi</taxon>
        <taxon>Dikarya</taxon>
        <taxon>Ascomycota</taxon>
        <taxon>Pezizomycotina</taxon>
        <taxon>Lecanoromycetes</taxon>
        <taxon>OSLEUM clade</taxon>
        <taxon>Lecanoromycetidae</taxon>
        <taxon>Lecanorales</taxon>
        <taxon>Lecanorineae</taxon>
        <taxon>Stereocaulaceae</taxon>
        <taxon>Lepraria</taxon>
    </lineage>
</organism>
<feature type="compositionally biased region" description="Basic and acidic residues" evidence="1">
    <location>
        <begin position="377"/>
        <end position="386"/>
    </location>
</feature>
<feature type="compositionally biased region" description="Polar residues" evidence="1">
    <location>
        <begin position="60"/>
        <end position="74"/>
    </location>
</feature>
<feature type="region of interest" description="Disordered" evidence="1">
    <location>
        <begin position="1"/>
        <end position="471"/>
    </location>
</feature>
<evidence type="ECO:0000259" key="2">
    <source>
        <dbReference type="Pfam" id="PF26147"/>
    </source>
</evidence>
<feature type="compositionally biased region" description="Pro residues" evidence="1">
    <location>
        <begin position="353"/>
        <end position="362"/>
    </location>
</feature>
<reference evidence="3" key="1">
    <citation type="submission" date="2022-11" db="EMBL/GenBank/DDBJ databases">
        <title>Chromosomal genome sequence assembly and mating type (MAT) locus characterization of the leprose asexual lichenized fungus Lepraria neglecta (Nyl.) Erichsen.</title>
        <authorList>
            <person name="Allen J.L."/>
            <person name="Pfeffer B."/>
        </authorList>
    </citation>
    <scope>NUCLEOTIDE SEQUENCE</scope>
    <source>
        <strain evidence="3">Allen 5258</strain>
    </source>
</reference>
<dbReference type="InterPro" id="IPR058934">
    <property type="entry name" value="YMC020W-like"/>
</dbReference>
<accession>A0AAD9YW29</accession>
<feature type="compositionally biased region" description="Basic and acidic residues" evidence="1">
    <location>
        <begin position="434"/>
        <end position="450"/>
    </location>
</feature>
<dbReference type="PANTHER" id="PTHR47349:SF1">
    <property type="entry name" value="AER328WP"/>
    <property type="match status" value="1"/>
</dbReference>
<protein>
    <recommendedName>
        <fullName evidence="2">YMC020W-like alpha/beta hydrolase domain-containing protein</fullName>
    </recommendedName>
</protein>
<feature type="compositionally biased region" description="Low complexity" evidence="1">
    <location>
        <begin position="451"/>
        <end position="467"/>
    </location>
</feature>
<dbReference type="AlphaFoldDB" id="A0AAD9YW29"/>
<evidence type="ECO:0000313" key="3">
    <source>
        <dbReference type="EMBL" id="KAK3167056.1"/>
    </source>
</evidence>